<reference evidence="1 2" key="1">
    <citation type="journal article" date="2014" name="Genome Announc.">
        <title>Draft Genome Sequence of Brevibacillus panacihumi Strain W25, a Halotolerant Hydrocarbon-Degrading Bacterium.</title>
        <authorList>
            <person name="Wang X."/>
            <person name="Jin D."/>
            <person name="Zhou L."/>
            <person name="Wu L."/>
            <person name="An W."/>
            <person name="Chen Y."/>
            <person name="Zhao L."/>
        </authorList>
    </citation>
    <scope>NUCLEOTIDE SEQUENCE [LARGE SCALE GENOMIC DNA]</scope>
    <source>
        <strain evidence="1 2">W25</strain>
    </source>
</reference>
<dbReference type="AlphaFoldDB" id="V6M7K7"/>
<dbReference type="STRING" id="1408254.T458_11455"/>
<sequence>MEYVGGVLVKKDRKSRVPQIGNGGTKFLG</sequence>
<evidence type="ECO:0000313" key="1">
    <source>
        <dbReference type="EMBL" id="EST54524.1"/>
    </source>
</evidence>
<accession>V6M7K7</accession>
<gene>
    <name evidence="1" type="ORF">T458_11455</name>
</gene>
<name>V6M7K7_9BACL</name>
<evidence type="ECO:0000313" key="2">
    <source>
        <dbReference type="Proteomes" id="UP000017973"/>
    </source>
</evidence>
<keyword evidence="2" id="KW-1185">Reference proteome</keyword>
<dbReference type="HOGENOM" id="CLU_3408859_0_0_9"/>
<proteinExistence type="predicted"/>
<protein>
    <submittedName>
        <fullName evidence="1">Uncharacterized protein</fullName>
    </submittedName>
</protein>
<dbReference type="EMBL" id="AYJU01000016">
    <property type="protein sequence ID" value="EST54524.1"/>
    <property type="molecule type" value="Genomic_DNA"/>
</dbReference>
<dbReference type="Proteomes" id="UP000017973">
    <property type="component" value="Unassembled WGS sequence"/>
</dbReference>
<comment type="caution">
    <text evidence="1">The sequence shown here is derived from an EMBL/GenBank/DDBJ whole genome shotgun (WGS) entry which is preliminary data.</text>
</comment>
<organism evidence="1 2">
    <name type="scientific">Brevibacillus panacihumi W25</name>
    <dbReference type="NCBI Taxonomy" id="1408254"/>
    <lineage>
        <taxon>Bacteria</taxon>
        <taxon>Bacillati</taxon>
        <taxon>Bacillota</taxon>
        <taxon>Bacilli</taxon>
        <taxon>Bacillales</taxon>
        <taxon>Paenibacillaceae</taxon>
        <taxon>Brevibacillus</taxon>
    </lineage>
</organism>